<protein>
    <submittedName>
        <fullName evidence="1">Uncharacterized protein</fullName>
    </submittedName>
</protein>
<reference evidence="1 2" key="1">
    <citation type="submission" date="2023-02" db="EMBL/GenBank/DDBJ databases">
        <title>LHISI_Scaffold_Assembly.</title>
        <authorList>
            <person name="Stuart O.P."/>
            <person name="Cleave R."/>
            <person name="Magrath M.J.L."/>
            <person name="Mikheyev A.S."/>
        </authorList>
    </citation>
    <scope>NUCLEOTIDE SEQUENCE [LARGE SCALE GENOMIC DNA]</scope>
    <source>
        <strain evidence="1">Daus_M_001</strain>
        <tissue evidence="1">Leg muscle</tissue>
    </source>
</reference>
<accession>A0ABQ9GKS6</accession>
<evidence type="ECO:0000313" key="2">
    <source>
        <dbReference type="Proteomes" id="UP001159363"/>
    </source>
</evidence>
<organism evidence="1 2">
    <name type="scientific">Dryococelus australis</name>
    <dbReference type="NCBI Taxonomy" id="614101"/>
    <lineage>
        <taxon>Eukaryota</taxon>
        <taxon>Metazoa</taxon>
        <taxon>Ecdysozoa</taxon>
        <taxon>Arthropoda</taxon>
        <taxon>Hexapoda</taxon>
        <taxon>Insecta</taxon>
        <taxon>Pterygota</taxon>
        <taxon>Neoptera</taxon>
        <taxon>Polyneoptera</taxon>
        <taxon>Phasmatodea</taxon>
        <taxon>Verophasmatodea</taxon>
        <taxon>Anareolatae</taxon>
        <taxon>Phasmatidae</taxon>
        <taxon>Eurycanthinae</taxon>
        <taxon>Dryococelus</taxon>
    </lineage>
</organism>
<gene>
    <name evidence="1" type="ORF">PR048_026208</name>
</gene>
<proteinExistence type="predicted"/>
<name>A0ABQ9GKS6_9NEOP</name>
<dbReference type="Proteomes" id="UP001159363">
    <property type="component" value="Chromosome 10"/>
</dbReference>
<dbReference type="EMBL" id="JARBHB010000011">
    <property type="protein sequence ID" value="KAJ8872602.1"/>
    <property type="molecule type" value="Genomic_DNA"/>
</dbReference>
<sequence>MDAKVFPDGVQIKSATLHTYGGSKQRIVYNQSIPFALRSVSPPEPNSNNSAYVVILAQQGVVHFLRLSILEGRGG</sequence>
<evidence type="ECO:0000313" key="1">
    <source>
        <dbReference type="EMBL" id="KAJ8872602.1"/>
    </source>
</evidence>
<comment type="caution">
    <text evidence="1">The sequence shown here is derived from an EMBL/GenBank/DDBJ whole genome shotgun (WGS) entry which is preliminary data.</text>
</comment>
<keyword evidence="2" id="KW-1185">Reference proteome</keyword>